<dbReference type="EMBL" id="MLJW01001108">
    <property type="protein sequence ID" value="OIQ80110.1"/>
    <property type="molecule type" value="Genomic_DNA"/>
</dbReference>
<feature type="transmembrane region" description="Helical" evidence="1">
    <location>
        <begin position="136"/>
        <end position="156"/>
    </location>
</feature>
<protein>
    <submittedName>
        <fullName evidence="2">Uncharacterized protein</fullName>
    </submittedName>
</protein>
<keyword evidence="1" id="KW-0472">Membrane</keyword>
<feature type="transmembrane region" description="Helical" evidence="1">
    <location>
        <begin position="108"/>
        <end position="130"/>
    </location>
</feature>
<reference evidence="2" key="1">
    <citation type="submission" date="2016-10" db="EMBL/GenBank/DDBJ databases">
        <title>Sequence of Gallionella enrichment culture.</title>
        <authorList>
            <person name="Poehlein A."/>
            <person name="Muehling M."/>
            <person name="Daniel R."/>
        </authorList>
    </citation>
    <scope>NUCLEOTIDE SEQUENCE</scope>
</reference>
<keyword evidence="1" id="KW-1133">Transmembrane helix</keyword>
<keyword evidence="1" id="KW-0812">Transmembrane</keyword>
<comment type="caution">
    <text evidence="2">The sequence shown here is derived from an EMBL/GenBank/DDBJ whole genome shotgun (WGS) entry which is preliminary data.</text>
</comment>
<name>A0A1J5Q8X8_9ZZZZ</name>
<evidence type="ECO:0000256" key="1">
    <source>
        <dbReference type="SAM" id="Phobius"/>
    </source>
</evidence>
<accession>A0A1J5Q8X8</accession>
<organism evidence="2">
    <name type="scientific">mine drainage metagenome</name>
    <dbReference type="NCBI Taxonomy" id="410659"/>
    <lineage>
        <taxon>unclassified sequences</taxon>
        <taxon>metagenomes</taxon>
        <taxon>ecological metagenomes</taxon>
    </lineage>
</organism>
<sequence>MEADQIGPRTAIPFAAVALNRQIAPSSYDHWARRTVAPRACPFWSFATWSSQQRSRSYPLSSPRHYYSAAKFVICTANCNSLWQASNVIVEQQRWNGRPPLPRTGAAMVWLVRTLVICVFALDGPIILAHNHQPPVMNFLGGLLAGLFVIWLSSLLGGPSKRVHAKYPVGAKRAGIAFYGVGTAIAALCIGLAAFAAYTGASRELVGVTASCAIVYWAAGWGLYRALTQESGLRRAIQRSAEDLVLCRLSLLGEQIRAQRPRSCGPTLFYFWRKQQELHRKIDVLWHHGQVLIGPPVLGRKS</sequence>
<evidence type="ECO:0000313" key="2">
    <source>
        <dbReference type="EMBL" id="OIQ80110.1"/>
    </source>
</evidence>
<proteinExistence type="predicted"/>
<gene>
    <name evidence="2" type="ORF">GALL_381470</name>
</gene>
<feature type="transmembrane region" description="Helical" evidence="1">
    <location>
        <begin position="176"/>
        <end position="199"/>
    </location>
</feature>
<dbReference type="AlphaFoldDB" id="A0A1J5Q8X8"/>
<feature type="transmembrane region" description="Helical" evidence="1">
    <location>
        <begin position="205"/>
        <end position="224"/>
    </location>
</feature>